<gene>
    <name evidence="1" type="ORF">BCR36DRAFT_412293</name>
</gene>
<sequence length="274" mass="33415">MWALYNSYHYESLDRRKNKEKEAEIKINQHEKKGNINSSSIKNQDFSNIFCQGNRVSRPKDPKEEISSDDIKKFKRITPLFHQLWEKSVEEARLRGKHDKNISKLYNESYDMQFREFPDEYISKNNPYKPKLFEELGSSDLSWMTKISLNDLHPNLTLEQQYYHLKDMEMYYMINLWRTKWNEIRSEQDYWYELKDNTFWIEARRNRQNAKDPGAREYFINKIKEFYYDQKLHYNKYKNIENIEDSVESGDLLNEYSFIPLTKKINKVTNSQVK</sequence>
<proteinExistence type="predicted"/>
<accession>A0A1Y1V9A9</accession>
<reference evidence="1 2" key="1">
    <citation type="submission" date="2016-08" db="EMBL/GenBank/DDBJ databases">
        <title>Genomes of anaerobic fungi encode conserved fungal cellulosomes for biomass hydrolysis.</title>
        <authorList>
            <consortium name="DOE Joint Genome Institute"/>
            <person name="Haitjema C.H."/>
            <person name="Gilmore S.P."/>
            <person name="Henske J.K."/>
            <person name="Solomon K.V."/>
            <person name="De Groot R."/>
            <person name="Kuo A."/>
            <person name="Mondo S.J."/>
            <person name="Salamov A.A."/>
            <person name="Labutti K."/>
            <person name="Zhao Z."/>
            <person name="Chiniquy J."/>
            <person name="Barry K."/>
            <person name="Brewer H.M."/>
            <person name="Purvine S.O."/>
            <person name="Wright A.T."/>
            <person name="Boxma B."/>
            <person name="Van Alen T."/>
            <person name="Hackstein J.H."/>
            <person name="Baker S.E."/>
            <person name="Grigoriev I.V."/>
            <person name="O'Malley M.A."/>
        </authorList>
    </citation>
    <scope>NUCLEOTIDE SEQUENCE [LARGE SCALE GENOMIC DNA]</scope>
    <source>
        <strain evidence="2">finn</strain>
    </source>
</reference>
<organism evidence="1 2">
    <name type="scientific">Piromyces finnis</name>
    <dbReference type="NCBI Taxonomy" id="1754191"/>
    <lineage>
        <taxon>Eukaryota</taxon>
        <taxon>Fungi</taxon>
        <taxon>Fungi incertae sedis</taxon>
        <taxon>Chytridiomycota</taxon>
        <taxon>Chytridiomycota incertae sedis</taxon>
        <taxon>Neocallimastigomycetes</taxon>
        <taxon>Neocallimastigales</taxon>
        <taxon>Neocallimastigaceae</taxon>
        <taxon>Piromyces</taxon>
    </lineage>
</organism>
<dbReference type="AlphaFoldDB" id="A0A1Y1V9A9"/>
<evidence type="ECO:0000313" key="1">
    <source>
        <dbReference type="EMBL" id="ORX50262.1"/>
    </source>
</evidence>
<dbReference type="OrthoDB" id="2145605at2759"/>
<reference evidence="1 2" key="2">
    <citation type="submission" date="2016-08" db="EMBL/GenBank/DDBJ databases">
        <title>Pervasive Adenine N6-methylation of Active Genes in Fungi.</title>
        <authorList>
            <consortium name="DOE Joint Genome Institute"/>
            <person name="Mondo S.J."/>
            <person name="Dannebaum R.O."/>
            <person name="Kuo R.C."/>
            <person name="Labutti K."/>
            <person name="Haridas S."/>
            <person name="Kuo A."/>
            <person name="Salamov A."/>
            <person name="Ahrendt S.R."/>
            <person name="Lipzen A."/>
            <person name="Sullivan W."/>
            <person name="Andreopoulos W.B."/>
            <person name="Clum A."/>
            <person name="Lindquist E."/>
            <person name="Daum C."/>
            <person name="Ramamoorthy G.K."/>
            <person name="Gryganskyi A."/>
            <person name="Culley D."/>
            <person name="Magnuson J.K."/>
            <person name="James T.Y."/>
            <person name="O'Malley M.A."/>
            <person name="Stajich J.E."/>
            <person name="Spatafora J.W."/>
            <person name="Visel A."/>
            <person name="Grigoriev I.V."/>
        </authorList>
    </citation>
    <scope>NUCLEOTIDE SEQUENCE [LARGE SCALE GENOMIC DNA]</scope>
    <source>
        <strain evidence="2">finn</strain>
    </source>
</reference>
<dbReference type="EMBL" id="MCFH01000021">
    <property type="protein sequence ID" value="ORX50262.1"/>
    <property type="molecule type" value="Genomic_DNA"/>
</dbReference>
<comment type="caution">
    <text evidence="1">The sequence shown here is derived from an EMBL/GenBank/DDBJ whole genome shotgun (WGS) entry which is preliminary data.</text>
</comment>
<evidence type="ECO:0000313" key="2">
    <source>
        <dbReference type="Proteomes" id="UP000193719"/>
    </source>
</evidence>
<name>A0A1Y1V9A9_9FUNG</name>
<protein>
    <submittedName>
        <fullName evidence="1">Uncharacterized protein</fullName>
    </submittedName>
</protein>
<keyword evidence="2" id="KW-1185">Reference proteome</keyword>
<dbReference type="Proteomes" id="UP000193719">
    <property type="component" value="Unassembled WGS sequence"/>
</dbReference>